<evidence type="ECO:0000256" key="2">
    <source>
        <dbReference type="ARBA" id="ARBA00012925"/>
    </source>
</evidence>
<keyword evidence="4" id="KW-0862">Zinc</keyword>
<keyword evidence="3" id="KW-0479">Metal-binding</keyword>
<evidence type="ECO:0000259" key="7">
    <source>
        <dbReference type="PROSITE" id="PS51144"/>
    </source>
</evidence>
<evidence type="ECO:0000256" key="5">
    <source>
        <dbReference type="ARBA" id="ARBA00023239"/>
    </source>
</evidence>
<name>A0A3P6PJ88_DIBLA</name>
<dbReference type="InterPro" id="IPR023561">
    <property type="entry name" value="Carbonic_anhydrase_a-class"/>
</dbReference>
<dbReference type="OrthoDB" id="429145at2759"/>
<keyword evidence="5" id="KW-0456">Lyase</keyword>
<dbReference type="Pfam" id="PF00194">
    <property type="entry name" value="Carb_anhydrase"/>
    <property type="match status" value="1"/>
</dbReference>
<accession>A0A3P6PJ88</accession>
<dbReference type="PANTHER" id="PTHR18952">
    <property type="entry name" value="CARBONIC ANHYDRASE"/>
    <property type="match status" value="1"/>
</dbReference>
<dbReference type="EC" id="4.2.1.1" evidence="2"/>
<dbReference type="Gene3D" id="3.10.200.10">
    <property type="entry name" value="Alpha carbonic anhydrase"/>
    <property type="match status" value="1"/>
</dbReference>
<dbReference type="PANTHER" id="PTHR18952:SF265">
    <property type="entry name" value="CARBONIC ANHYDRASE"/>
    <property type="match status" value="1"/>
</dbReference>
<comment type="similarity">
    <text evidence="1">Belongs to the alpha-carbonic anhydrase family.</text>
</comment>
<dbReference type="AlphaFoldDB" id="A0A3P6PJ88"/>
<evidence type="ECO:0000256" key="4">
    <source>
        <dbReference type="ARBA" id="ARBA00022833"/>
    </source>
</evidence>
<evidence type="ECO:0000256" key="3">
    <source>
        <dbReference type="ARBA" id="ARBA00022723"/>
    </source>
</evidence>
<dbReference type="PROSITE" id="PS51144">
    <property type="entry name" value="ALPHA_CA_2"/>
    <property type="match status" value="1"/>
</dbReference>
<evidence type="ECO:0000313" key="8">
    <source>
        <dbReference type="EMBL" id="VDK32020.1"/>
    </source>
</evidence>
<comment type="catalytic activity">
    <reaction evidence="6">
        <text>hydrogencarbonate + H(+) = CO2 + H2O</text>
        <dbReference type="Rhea" id="RHEA:10748"/>
        <dbReference type="ChEBI" id="CHEBI:15377"/>
        <dbReference type="ChEBI" id="CHEBI:15378"/>
        <dbReference type="ChEBI" id="CHEBI:16526"/>
        <dbReference type="ChEBI" id="CHEBI:17544"/>
        <dbReference type="EC" id="4.2.1.1"/>
    </reaction>
</comment>
<dbReference type="GO" id="GO:0008270">
    <property type="term" value="F:zinc ion binding"/>
    <property type="evidence" value="ECO:0007669"/>
    <property type="project" value="InterPro"/>
</dbReference>
<dbReference type="GO" id="GO:0005886">
    <property type="term" value="C:plasma membrane"/>
    <property type="evidence" value="ECO:0007669"/>
    <property type="project" value="TreeGrafter"/>
</dbReference>
<dbReference type="SMR" id="A0A3P6PJ88"/>
<proteinExistence type="inferred from homology"/>
<evidence type="ECO:0000256" key="1">
    <source>
        <dbReference type="ARBA" id="ARBA00010718"/>
    </source>
</evidence>
<evidence type="ECO:0000256" key="6">
    <source>
        <dbReference type="ARBA" id="ARBA00048348"/>
    </source>
</evidence>
<organism evidence="8 9">
    <name type="scientific">Dibothriocephalus latus</name>
    <name type="common">Fish tapeworm</name>
    <name type="synonym">Diphyllobothrium latum</name>
    <dbReference type="NCBI Taxonomy" id="60516"/>
    <lineage>
        <taxon>Eukaryota</taxon>
        <taxon>Metazoa</taxon>
        <taxon>Spiralia</taxon>
        <taxon>Lophotrochozoa</taxon>
        <taxon>Platyhelminthes</taxon>
        <taxon>Cestoda</taxon>
        <taxon>Eucestoda</taxon>
        <taxon>Diphyllobothriidea</taxon>
        <taxon>Diphyllobothriidae</taxon>
        <taxon>Dibothriocephalus</taxon>
    </lineage>
</organism>
<protein>
    <recommendedName>
        <fullName evidence="2">carbonic anhydrase</fullName>
        <ecNumber evidence="2">4.2.1.1</ecNumber>
    </recommendedName>
</protein>
<dbReference type="GO" id="GO:0004089">
    <property type="term" value="F:carbonate dehydratase activity"/>
    <property type="evidence" value="ECO:0007669"/>
    <property type="project" value="UniProtKB-EC"/>
</dbReference>
<keyword evidence="9" id="KW-1185">Reference proteome</keyword>
<feature type="domain" description="Alpha-carbonic anhydrase" evidence="7">
    <location>
        <begin position="1"/>
        <end position="144"/>
    </location>
</feature>
<sequence>MQIVAYASKFKNAAEAFKSEGGRAIIGVFFQITTNRLQSSLSKMGNLLSVIRNLTAYGSSVAVNSLKPDVLLPDNKDEFFRYLGSLTHQPCIENVQWTVMRHALQVTNEDVSSKRHLPVGYVILQLRVYTVTEMMKKMRMLQIL</sequence>
<dbReference type="InterPro" id="IPR001148">
    <property type="entry name" value="CA_dom"/>
</dbReference>
<dbReference type="InterPro" id="IPR036398">
    <property type="entry name" value="CA_dom_sf"/>
</dbReference>
<reference evidence="8 9" key="1">
    <citation type="submission" date="2018-11" db="EMBL/GenBank/DDBJ databases">
        <authorList>
            <consortium name="Pathogen Informatics"/>
        </authorList>
    </citation>
    <scope>NUCLEOTIDE SEQUENCE [LARGE SCALE GENOMIC DNA]</scope>
</reference>
<dbReference type="EMBL" id="UYRU01001562">
    <property type="protein sequence ID" value="VDK32020.1"/>
    <property type="molecule type" value="Genomic_DNA"/>
</dbReference>
<evidence type="ECO:0000313" key="9">
    <source>
        <dbReference type="Proteomes" id="UP000281553"/>
    </source>
</evidence>
<gene>
    <name evidence="8" type="ORF">DILT_LOCUS388</name>
</gene>
<dbReference type="Proteomes" id="UP000281553">
    <property type="component" value="Unassembled WGS sequence"/>
</dbReference>
<dbReference type="SUPFAM" id="SSF51069">
    <property type="entry name" value="Carbonic anhydrase"/>
    <property type="match status" value="1"/>
</dbReference>